<dbReference type="InterPro" id="IPR036388">
    <property type="entry name" value="WH-like_DNA-bd_sf"/>
</dbReference>
<dbReference type="PROSITE" id="PS51197">
    <property type="entry name" value="HTH_RRF2_2"/>
    <property type="match status" value="1"/>
</dbReference>
<proteinExistence type="predicted"/>
<dbReference type="Pfam" id="PF02082">
    <property type="entry name" value="Rrf2"/>
    <property type="match status" value="1"/>
</dbReference>
<evidence type="ECO:0000313" key="4">
    <source>
        <dbReference type="EMBL" id="SDL14119.1"/>
    </source>
</evidence>
<dbReference type="InterPro" id="IPR000944">
    <property type="entry name" value="Tscrpt_reg_Rrf2"/>
</dbReference>
<keyword evidence="5" id="KW-1185">Reference proteome</keyword>
<sequence length="137" mass="16025">MKLTMYTDYSLRVLMYLGTRQPDEKVQIDEISEYYNISRNHLTKVVHNLAKLDYIHTVRGRGGGIMLKYKPEELNVGQIVRNTEDNFYIAECFRPDNECVLTPICGLQYVLNDALNNYINTLEQYTLQDILPKALMR</sequence>
<dbReference type="EMBL" id="FNFY01000025">
    <property type="protein sequence ID" value="SDL14119.1"/>
    <property type="molecule type" value="Genomic_DNA"/>
</dbReference>
<evidence type="ECO:0000313" key="5">
    <source>
        <dbReference type="Proteomes" id="UP000199008"/>
    </source>
</evidence>
<keyword evidence="1" id="KW-0238">DNA-binding</keyword>
<evidence type="ECO:0000256" key="2">
    <source>
        <dbReference type="ARBA" id="ARBA00034078"/>
    </source>
</evidence>
<evidence type="ECO:0000256" key="1">
    <source>
        <dbReference type="ARBA" id="ARBA00023125"/>
    </source>
</evidence>
<protein>
    <recommendedName>
        <fullName evidence="3">HTH-type transcriptional regulator NsrR</fullName>
    </recommendedName>
</protein>
<accession>A0A1G9HMF7</accession>
<dbReference type="OrthoDB" id="9795923at2"/>
<dbReference type="NCBIfam" id="TIGR00738">
    <property type="entry name" value="rrf2_super"/>
    <property type="match status" value="1"/>
</dbReference>
<dbReference type="Gene3D" id="1.10.10.10">
    <property type="entry name" value="Winged helix-like DNA-binding domain superfamily/Winged helix DNA-binding domain"/>
    <property type="match status" value="1"/>
</dbReference>
<dbReference type="RefSeq" id="WP_092987512.1">
    <property type="nucleotide sequence ID" value="NZ_FNFY01000025.1"/>
</dbReference>
<name>A0A1G9HMF7_9BACL</name>
<comment type="cofactor">
    <cofactor evidence="2">
        <name>[2Fe-2S] cluster</name>
        <dbReference type="ChEBI" id="CHEBI:190135"/>
    </cofactor>
</comment>
<evidence type="ECO:0000256" key="3">
    <source>
        <dbReference type="ARBA" id="ARBA00040173"/>
    </source>
</evidence>
<dbReference type="PANTHER" id="PTHR33221">
    <property type="entry name" value="WINGED HELIX-TURN-HELIX TRANSCRIPTIONAL REGULATOR, RRF2 FAMILY"/>
    <property type="match status" value="1"/>
</dbReference>
<organism evidence="4 5">
    <name type="scientific">Lacicoccus qingdaonensis</name>
    <dbReference type="NCBI Taxonomy" id="576118"/>
    <lineage>
        <taxon>Bacteria</taxon>
        <taxon>Bacillati</taxon>
        <taxon>Bacillota</taxon>
        <taxon>Bacilli</taxon>
        <taxon>Bacillales</taxon>
        <taxon>Salinicoccaceae</taxon>
        <taxon>Lacicoccus</taxon>
    </lineage>
</organism>
<dbReference type="InterPro" id="IPR036390">
    <property type="entry name" value="WH_DNA-bd_sf"/>
</dbReference>
<reference evidence="5" key="1">
    <citation type="submission" date="2016-10" db="EMBL/GenBank/DDBJ databases">
        <authorList>
            <person name="Varghese N."/>
            <person name="Submissions S."/>
        </authorList>
    </citation>
    <scope>NUCLEOTIDE SEQUENCE [LARGE SCALE GENOMIC DNA]</scope>
    <source>
        <strain evidence="5">CGMCC 1.8895</strain>
    </source>
</reference>
<dbReference type="STRING" id="576118.SAMN05216216_1257"/>
<dbReference type="GO" id="GO:0003700">
    <property type="term" value="F:DNA-binding transcription factor activity"/>
    <property type="evidence" value="ECO:0007669"/>
    <property type="project" value="TreeGrafter"/>
</dbReference>
<dbReference type="Proteomes" id="UP000199008">
    <property type="component" value="Unassembled WGS sequence"/>
</dbReference>
<dbReference type="GO" id="GO:0005829">
    <property type="term" value="C:cytosol"/>
    <property type="evidence" value="ECO:0007669"/>
    <property type="project" value="TreeGrafter"/>
</dbReference>
<dbReference type="AlphaFoldDB" id="A0A1G9HMF7"/>
<dbReference type="PANTHER" id="PTHR33221:SF4">
    <property type="entry name" value="HTH-TYPE TRANSCRIPTIONAL REPRESSOR NSRR"/>
    <property type="match status" value="1"/>
</dbReference>
<dbReference type="SUPFAM" id="SSF46785">
    <property type="entry name" value="Winged helix' DNA-binding domain"/>
    <property type="match status" value="1"/>
</dbReference>
<dbReference type="GO" id="GO:0003677">
    <property type="term" value="F:DNA binding"/>
    <property type="evidence" value="ECO:0007669"/>
    <property type="project" value="UniProtKB-KW"/>
</dbReference>
<gene>
    <name evidence="4" type="ORF">SAMN05216216_1257</name>
</gene>